<dbReference type="InterPro" id="IPR011256">
    <property type="entry name" value="Reg_factor_effector_dom_sf"/>
</dbReference>
<name>A0ABS5RNM2_9MYCO</name>
<evidence type="ECO:0000313" key="2">
    <source>
        <dbReference type="Proteomes" id="UP001519535"/>
    </source>
</evidence>
<keyword evidence="2" id="KW-1185">Reference proteome</keyword>
<organism evidence="1 2">
    <name type="scientific">Mycolicibacter acidiphilus</name>
    <dbReference type="NCBI Taxonomy" id="2835306"/>
    <lineage>
        <taxon>Bacteria</taxon>
        <taxon>Bacillati</taxon>
        <taxon>Actinomycetota</taxon>
        <taxon>Actinomycetes</taxon>
        <taxon>Mycobacteriales</taxon>
        <taxon>Mycobacteriaceae</taxon>
        <taxon>Mycolicibacter</taxon>
    </lineage>
</organism>
<gene>
    <name evidence="1" type="ORF">KIH27_20190</name>
</gene>
<dbReference type="Proteomes" id="UP001519535">
    <property type="component" value="Unassembled WGS sequence"/>
</dbReference>
<dbReference type="PANTHER" id="PTHR11220:SF58">
    <property type="entry name" value="SOUL HEME-BINDING FAMILY PROTEIN"/>
    <property type="match status" value="1"/>
</dbReference>
<dbReference type="InterPro" id="IPR006917">
    <property type="entry name" value="SOUL_heme-bd"/>
</dbReference>
<protein>
    <submittedName>
        <fullName evidence="1">Heme-binding protein</fullName>
    </submittedName>
</protein>
<reference evidence="1 2" key="1">
    <citation type="submission" date="2021-05" db="EMBL/GenBank/DDBJ databases">
        <title>Mycobacterium acidophilum sp. nov., an extremely acid-tolerant member of the genus Mycobacterium.</title>
        <authorList>
            <person name="Xia J."/>
        </authorList>
    </citation>
    <scope>NUCLEOTIDE SEQUENCE [LARGE SCALE GENOMIC DNA]</scope>
    <source>
        <strain evidence="1 2">M1</strain>
    </source>
</reference>
<sequence length="196" mass="20998">MLKAITTTAKAVLQAAGSVVGVRQGTEEPAYRVEQLTSNVQIRRYGQRIAAETTVAAGEEAARSIGFRRLAGYIFGGNNTATKIAMTAPVAEHAGTTGQWVIRFFLPADKTMAALPQPNDPDVRIVGIPAETLAVRRFTGDRSPLAIAANTAKLLDALRELGFEPTGAPAAWFYDPPWTVAALRRNEIAIPVADRL</sequence>
<dbReference type="RefSeq" id="WP_214094756.1">
    <property type="nucleotide sequence ID" value="NZ_JAHCLR010000065.1"/>
</dbReference>
<dbReference type="SUPFAM" id="SSF55136">
    <property type="entry name" value="Probable bacterial effector-binding domain"/>
    <property type="match status" value="1"/>
</dbReference>
<dbReference type="Pfam" id="PF04832">
    <property type="entry name" value="SOUL"/>
    <property type="match status" value="1"/>
</dbReference>
<accession>A0ABS5RNM2</accession>
<proteinExistence type="predicted"/>
<dbReference type="Gene3D" id="3.20.80.10">
    <property type="entry name" value="Regulatory factor, effector binding domain"/>
    <property type="match status" value="1"/>
</dbReference>
<dbReference type="EMBL" id="JAHCLR010000065">
    <property type="protein sequence ID" value="MBS9535907.1"/>
    <property type="molecule type" value="Genomic_DNA"/>
</dbReference>
<comment type="caution">
    <text evidence="1">The sequence shown here is derived from an EMBL/GenBank/DDBJ whole genome shotgun (WGS) entry which is preliminary data.</text>
</comment>
<evidence type="ECO:0000313" key="1">
    <source>
        <dbReference type="EMBL" id="MBS9535907.1"/>
    </source>
</evidence>
<dbReference type="PANTHER" id="PTHR11220">
    <property type="entry name" value="HEME-BINDING PROTEIN-RELATED"/>
    <property type="match status" value="1"/>
</dbReference>